<name>E6U8Y1_ETHHY</name>
<feature type="transmembrane region" description="Helical" evidence="1">
    <location>
        <begin position="12"/>
        <end position="31"/>
    </location>
</feature>
<dbReference type="Proteomes" id="UP000001551">
    <property type="component" value="Chromosome"/>
</dbReference>
<protein>
    <recommendedName>
        <fullName evidence="2">DUF1648 domain-containing protein</fullName>
    </recommendedName>
</protein>
<feature type="transmembrane region" description="Helical" evidence="1">
    <location>
        <begin position="125"/>
        <end position="146"/>
    </location>
</feature>
<evidence type="ECO:0000313" key="4">
    <source>
        <dbReference type="Proteomes" id="UP000001551"/>
    </source>
</evidence>
<dbReference type="KEGG" id="eha:Ethha_0460"/>
<sequence length="162" mass="18670">MKTKYTRLQTVLEIVNILLLIAQFVYVLSLWSRLPARIPAHFDAAGHINRYGSKNELFIVPFVTVGMYASLLWLQRFPQNWNTSVEVTERSRAYVYSATKTILVLCRTCVAVTFFIITICISARQITWIWLDCIPVAALVVFIVLYSGRIKRRADKLNHPYG</sequence>
<dbReference type="Pfam" id="PF07853">
    <property type="entry name" value="DUF1648"/>
    <property type="match status" value="1"/>
</dbReference>
<reference evidence="3 4" key="1">
    <citation type="submission" date="2010-12" db="EMBL/GenBank/DDBJ databases">
        <title>Complete sequence of Ethanoligenens harbinense YUAN-3.</title>
        <authorList>
            <person name="Lucas S."/>
            <person name="Copeland A."/>
            <person name="Lapidus A."/>
            <person name="Cheng J.-F."/>
            <person name="Bruce D."/>
            <person name="Goodwin L."/>
            <person name="Pitluck S."/>
            <person name="Chertkov O."/>
            <person name="Misra M."/>
            <person name="Detter J.C."/>
            <person name="Han C."/>
            <person name="Tapia R."/>
            <person name="Land M."/>
            <person name="Hauser L."/>
            <person name="Jeffries C."/>
            <person name="Kyrpides N."/>
            <person name="Ivanova N."/>
            <person name="Mikhailova N."/>
            <person name="Wang A."/>
            <person name="Mouttaki H."/>
            <person name="He Z."/>
            <person name="Zhou J."/>
            <person name="Hemme C.L."/>
            <person name="Woyke T."/>
        </authorList>
    </citation>
    <scope>NUCLEOTIDE SEQUENCE [LARGE SCALE GENOMIC DNA]</scope>
    <source>
        <strain evidence="4">DSM 18485 / JCM 12961 / CGMCC 1.5033 / YUAN-3</strain>
    </source>
</reference>
<proteinExistence type="predicted"/>
<keyword evidence="4" id="KW-1185">Reference proteome</keyword>
<gene>
    <name evidence="3" type="ordered locus">Ethha_0460</name>
</gene>
<dbReference type="RefSeq" id="WP_013484426.1">
    <property type="nucleotide sequence ID" value="NC_014828.1"/>
</dbReference>
<dbReference type="HOGENOM" id="CLU_120972_0_0_9"/>
<accession>E6U8Y1</accession>
<dbReference type="InterPro" id="IPR012867">
    <property type="entry name" value="DUF1648"/>
</dbReference>
<feature type="domain" description="DUF1648" evidence="2">
    <location>
        <begin position="18"/>
        <end position="64"/>
    </location>
</feature>
<dbReference type="STRING" id="663278.Ethha_0460"/>
<evidence type="ECO:0000256" key="1">
    <source>
        <dbReference type="SAM" id="Phobius"/>
    </source>
</evidence>
<feature type="transmembrane region" description="Helical" evidence="1">
    <location>
        <begin position="57"/>
        <end position="74"/>
    </location>
</feature>
<keyword evidence="1" id="KW-0472">Membrane</keyword>
<keyword evidence="1" id="KW-0812">Transmembrane</keyword>
<dbReference type="AlphaFoldDB" id="E6U8Y1"/>
<keyword evidence="1" id="KW-1133">Transmembrane helix</keyword>
<evidence type="ECO:0000313" key="3">
    <source>
        <dbReference type="EMBL" id="ADU26045.1"/>
    </source>
</evidence>
<dbReference type="eggNOG" id="COG4194">
    <property type="taxonomic scope" value="Bacteria"/>
</dbReference>
<evidence type="ECO:0000259" key="2">
    <source>
        <dbReference type="Pfam" id="PF07853"/>
    </source>
</evidence>
<organism evidence="3 4">
    <name type="scientific">Ethanoligenens harbinense (strain DSM 18485 / JCM 12961 / CGMCC 1.5033 / YUAN-3)</name>
    <dbReference type="NCBI Taxonomy" id="663278"/>
    <lineage>
        <taxon>Bacteria</taxon>
        <taxon>Bacillati</taxon>
        <taxon>Bacillota</taxon>
        <taxon>Clostridia</taxon>
        <taxon>Eubacteriales</taxon>
        <taxon>Oscillospiraceae</taxon>
        <taxon>Ethanoligenens</taxon>
    </lineage>
</organism>
<dbReference type="EMBL" id="CP002400">
    <property type="protein sequence ID" value="ADU26045.1"/>
    <property type="molecule type" value="Genomic_DNA"/>
</dbReference>
<feature type="transmembrane region" description="Helical" evidence="1">
    <location>
        <begin position="94"/>
        <end position="119"/>
    </location>
</feature>